<accession>A0AAU7CDY1</accession>
<keyword evidence="5" id="KW-0520">NAD</keyword>
<dbReference type="RefSeq" id="WP_406696079.1">
    <property type="nucleotide sequence ID" value="NZ_CP155447.1"/>
</dbReference>
<reference evidence="8" key="1">
    <citation type="submission" date="2024-05" db="EMBL/GenBank/DDBJ databases">
        <title>Planctomycetes of the genus Singulisphaera possess chitinolytic capabilities.</title>
        <authorList>
            <person name="Ivanova A."/>
        </authorList>
    </citation>
    <scope>NUCLEOTIDE SEQUENCE</scope>
    <source>
        <strain evidence="8">Ch08T</strain>
    </source>
</reference>
<comment type="subcellular location">
    <subcellularLocation>
        <location evidence="5">Cell membrane</location>
        <topology evidence="5">Multi-pass membrane protein</topology>
    </subcellularLocation>
    <subcellularLocation>
        <location evidence="1">Endomembrane system</location>
        <topology evidence="1">Multi-pass membrane protein</topology>
    </subcellularLocation>
    <subcellularLocation>
        <location evidence="6">Membrane</location>
        <topology evidence="6">Multi-pass membrane protein</topology>
    </subcellularLocation>
</comment>
<dbReference type="NCBIfam" id="TIGR01770">
    <property type="entry name" value="NDH_I_N"/>
    <property type="match status" value="1"/>
</dbReference>
<dbReference type="AlphaFoldDB" id="A0AAU7CDY1"/>
<dbReference type="GO" id="GO:0042773">
    <property type="term" value="P:ATP synthesis coupled electron transport"/>
    <property type="evidence" value="ECO:0007669"/>
    <property type="project" value="InterPro"/>
</dbReference>
<dbReference type="InterPro" id="IPR003918">
    <property type="entry name" value="NADH_UbQ_OxRdtase"/>
</dbReference>
<dbReference type="GO" id="GO:0050136">
    <property type="term" value="F:NADH dehydrogenase (quinone) (non-electrogenic) activity"/>
    <property type="evidence" value="ECO:0007669"/>
    <property type="project" value="UniProtKB-UniRule"/>
</dbReference>
<keyword evidence="4 5" id="KW-0472">Membrane</keyword>
<keyword evidence="5" id="KW-0874">Quinone</keyword>
<feature type="transmembrane region" description="Helical" evidence="5">
    <location>
        <begin position="209"/>
        <end position="232"/>
    </location>
</feature>
<dbReference type="InterPro" id="IPR010096">
    <property type="entry name" value="NADH-Q_OxRdtase_suN/2"/>
</dbReference>
<proteinExistence type="inferred from homology"/>
<evidence type="ECO:0000256" key="2">
    <source>
        <dbReference type="ARBA" id="ARBA00022692"/>
    </source>
</evidence>
<feature type="transmembrane region" description="Helical" evidence="5">
    <location>
        <begin position="132"/>
        <end position="152"/>
    </location>
</feature>
<feature type="transmembrane region" description="Helical" evidence="5">
    <location>
        <begin position="310"/>
        <end position="331"/>
    </location>
</feature>
<evidence type="ECO:0000256" key="6">
    <source>
        <dbReference type="RuleBase" id="RU000320"/>
    </source>
</evidence>
<evidence type="ECO:0000256" key="5">
    <source>
        <dbReference type="HAMAP-Rule" id="MF_00445"/>
    </source>
</evidence>
<dbReference type="PANTHER" id="PTHR22773">
    <property type="entry name" value="NADH DEHYDROGENASE"/>
    <property type="match status" value="1"/>
</dbReference>
<keyword evidence="5" id="KW-0813">Transport</keyword>
<keyword evidence="5" id="KW-0830">Ubiquinone</keyword>
<keyword evidence="3 5" id="KW-1133">Transmembrane helix</keyword>
<feature type="transmembrane region" description="Helical" evidence="5">
    <location>
        <begin position="471"/>
        <end position="492"/>
    </location>
</feature>
<feature type="transmembrane region" description="Helical" evidence="5">
    <location>
        <begin position="110"/>
        <end position="126"/>
    </location>
</feature>
<feature type="transmembrane region" description="Helical" evidence="5">
    <location>
        <begin position="431"/>
        <end position="451"/>
    </location>
</feature>
<feature type="transmembrane region" description="Helical" evidence="5">
    <location>
        <begin position="81"/>
        <end position="98"/>
    </location>
</feature>
<keyword evidence="2 5" id="KW-0812">Transmembrane</keyword>
<dbReference type="InterPro" id="IPR001750">
    <property type="entry name" value="ND/Mrp_TM"/>
</dbReference>
<evidence type="ECO:0000256" key="4">
    <source>
        <dbReference type="ARBA" id="ARBA00023136"/>
    </source>
</evidence>
<dbReference type="GO" id="GO:0005886">
    <property type="term" value="C:plasma membrane"/>
    <property type="evidence" value="ECO:0007669"/>
    <property type="project" value="UniProtKB-SubCell"/>
</dbReference>
<feature type="transmembrane region" description="Helical" evidence="5">
    <location>
        <begin position="12"/>
        <end position="36"/>
    </location>
</feature>
<dbReference type="GO" id="GO:0008137">
    <property type="term" value="F:NADH dehydrogenase (ubiquinone) activity"/>
    <property type="evidence" value="ECO:0007669"/>
    <property type="project" value="InterPro"/>
</dbReference>
<organism evidence="8">
    <name type="scientific">Singulisphaera sp. Ch08</name>
    <dbReference type="NCBI Taxonomy" id="3120278"/>
    <lineage>
        <taxon>Bacteria</taxon>
        <taxon>Pseudomonadati</taxon>
        <taxon>Planctomycetota</taxon>
        <taxon>Planctomycetia</taxon>
        <taxon>Isosphaerales</taxon>
        <taxon>Isosphaeraceae</taxon>
        <taxon>Singulisphaera</taxon>
    </lineage>
</organism>
<keyword evidence="5" id="KW-1003">Cell membrane</keyword>
<dbReference type="PRINTS" id="PR01437">
    <property type="entry name" value="NUOXDRDTASE4"/>
</dbReference>
<feature type="transmembrane region" description="Helical" evidence="5">
    <location>
        <begin position="346"/>
        <end position="368"/>
    </location>
</feature>
<dbReference type="Pfam" id="PF00361">
    <property type="entry name" value="Proton_antipo_M"/>
    <property type="match status" value="1"/>
</dbReference>
<gene>
    <name evidence="5" type="primary">nuoN</name>
    <name evidence="8" type="ORF">V5E97_34300</name>
</gene>
<dbReference type="EMBL" id="CP155447">
    <property type="protein sequence ID" value="XBH03345.1"/>
    <property type="molecule type" value="Genomic_DNA"/>
</dbReference>
<feature type="transmembrane region" description="Helical" evidence="5">
    <location>
        <begin position="164"/>
        <end position="185"/>
    </location>
</feature>
<evidence type="ECO:0000256" key="1">
    <source>
        <dbReference type="ARBA" id="ARBA00004127"/>
    </source>
</evidence>
<feature type="transmembrane region" description="Helical" evidence="5">
    <location>
        <begin position="389"/>
        <end position="411"/>
    </location>
</feature>
<comment type="similarity">
    <text evidence="5">Belongs to the complex I subunit 2 family.</text>
</comment>
<dbReference type="GO" id="GO:0012505">
    <property type="term" value="C:endomembrane system"/>
    <property type="evidence" value="ECO:0007669"/>
    <property type="project" value="UniProtKB-SubCell"/>
</dbReference>
<feature type="domain" description="NADH:quinone oxidoreductase/Mrp antiporter transmembrane" evidence="7">
    <location>
        <begin position="127"/>
        <end position="427"/>
    </location>
</feature>
<dbReference type="HAMAP" id="MF_00445">
    <property type="entry name" value="NDH1_NuoN_1"/>
    <property type="match status" value="1"/>
</dbReference>
<protein>
    <recommendedName>
        <fullName evidence="5">NADH-quinone oxidoreductase subunit N</fullName>
        <ecNumber evidence="5">7.1.1.-</ecNumber>
    </recommendedName>
    <alternativeName>
        <fullName evidence="5">NADH dehydrogenase I subunit N</fullName>
    </alternativeName>
    <alternativeName>
        <fullName evidence="5">NDH-1 subunit N</fullName>
    </alternativeName>
</protein>
<evidence type="ECO:0000313" key="8">
    <source>
        <dbReference type="EMBL" id="XBH03345.1"/>
    </source>
</evidence>
<feature type="transmembrane region" description="Helical" evidence="5">
    <location>
        <begin position="244"/>
        <end position="262"/>
    </location>
</feature>
<comment type="subunit">
    <text evidence="5">NDH-1 is composed of 14 different subunits. Subunits NuoA, H, J, K, L, M, N constitute the membrane sector of the complex.</text>
</comment>
<sequence>MLPPSSLEIAKQTLLILVPELLILLVATVMMTAGAFVRLPRRLWCGIAAGTMLAALLILFGLRNQTIDLYSAIALNDAFSYHSRVVLLLAGFIVLALAHDQVDDARAPEFFGALLMINAGSMLVAASNELIFLFVGLELVSMPTYLLLYLSRRNASTQEAATKYFFLSLFSSALLLYGLAFLYGLTGVSNLKALAYIAQNAGTVLSPNLMLIALVFVMAGLGFRVAAVPFHFYAPDVYQGSPTVITAMLAWVPKAIGFLAMARVLSSIVSAGGPGSITIERAVALGWIMAVATMTLGNTVALLQDNLKRLLAYSSIAHAGYLLVGMTVAFTNTSGTNPAFFGLQGVLLYLVAYALMTLGAFGVIIALSTPERPVENVNDLSGLAQSHPVIALAMAVCLFSLAGIPPLAGFYGKFAIFMSVLGAATGASSSMLWWLAVIGMLNAAVGAYYYLRIVVLMYLRPAPSTPINHRIAWPTLVAVGACAVLSLVLGLLPARLVRATREASVASMDLPEPGATPIALVKGR</sequence>
<evidence type="ECO:0000256" key="3">
    <source>
        <dbReference type="ARBA" id="ARBA00022989"/>
    </source>
</evidence>
<feature type="transmembrane region" description="Helical" evidence="5">
    <location>
        <begin position="43"/>
        <end position="61"/>
    </location>
</feature>
<name>A0AAU7CDY1_9BACT</name>
<keyword evidence="5" id="KW-1278">Translocase</keyword>
<comment type="catalytic activity">
    <reaction evidence="5">
        <text>a quinone + NADH + 5 H(+)(in) = a quinol + NAD(+) + 4 H(+)(out)</text>
        <dbReference type="Rhea" id="RHEA:57888"/>
        <dbReference type="ChEBI" id="CHEBI:15378"/>
        <dbReference type="ChEBI" id="CHEBI:24646"/>
        <dbReference type="ChEBI" id="CHEBI:57540"/>
        <dbReference type="ChEBI" id="CHEBI:57945"/>
        <dbReference type="ChEBI" id="CHEBI:132124"/>
    </reaction>
</comment>
<dbReference type="GO" id="GO:0048038">
    <property type="term" value="F:quinone binding"/>
    <property type="evidence" value="ECO:0007669"/>
    <property type="project" value="UniProtKB-KW"/>
</dbReference>
<comment type="function">
    <text evidence="5">NDH-1 shuttles electrons from NADH, via FMN and iron-sulfur (Fe-S) centers, to quinones in the respiratory chain. The immediate electron acceptor for the enzyme in this species is believed to be ubiquinone. Couples the redox reaction to proton translocation (for every two electrons transferred, four hydrogen ions are translocated across the cytoplasmic membrane), and thus conserves the redox energy in a proton gradient.</text>
</comment>
<evidence type="ECO:0000259" key="7">
    <source>
        <dbReference type="Pfam" id="PF00361"/>
    </source>
</evidence>
<dbReference type="EC" id="7.1.1.-" evidence="5"/>
<feature type="transmembrane region" description="Helical" evidence="5">
    <location>
        <begin position="282"/>
        <end position="303"/>
    </location>
</feature>